<dbReference type="GO" id="GO:0019367">
    <property type="term" value="P:fatty acid elongation, saturated fatty acid"/>
    <property type="evidence" value="ECO:0007669"/>
    <property type="project" value="TreeGrafter"/>
</dbReference>
<dbReference type="GO" id="GO:0034625">
    <property type="term" value="P:fatty acid elongation, monounsaturated fatty acid"/>
    <property type="evidence" value="ECO:0007669"/>
    <property type="project" value="TreeGrafter"/>
</dbReference>
<comment type="caution">
    <text evidence="10">Lacks conserved residue(s) required for the propagation of feature annotation.</text>
</comment>
<keyword evidence="6 10" id="KW-1133">Transmembrane helix</keyword>
<evidence type="ECO:0000256" key="3">
    <source>
        <dbReference type="ARBA" id="ARBA00022679"/>
    </source>
</evidence>
<protein>
    <recommendedName>
        <fullName evidence="10">Elongation of very long chain fatty acids protein</fullName>
        <ecNumber evidence="10">2.3.1.199</ecNumber>
    </recommendedName>
    <alternativeName>
        <fullName evidence="10">Very-long-chain 3-oxoacyl-CoA synthase</fullName>
    </alternativeName>
</protein>
<reference evidence="11 12" key="1">
    <citation type="journal article" date="2024" name="BMC Genomics">
        <title>De novo assembly and annotation of Popillia japonica's genome with initial clues to its potential as an invasive pest.</title>
        <authorList>
            <person name="Cucini C."/>
            <person name="Boschi S."/>
            <person name="Funari R."/>
            <person name="Cardaioli E."/>
            <person name="Iannotti N."/>
            <person name="Marturano G."/>
            <person name="Paoli F."/>
            <person name="Bruttini M."/>
            <person name="Carapelli A."/>
            <person name="Frati F."/>
            <person name="Nardi F."/>
        </authorList>
    </citation>
    <scope>NUCLEOTIDE SEQUENCE [LARGE SCALE GENOMIC DNA]</scope>
    <source>
        <strain evidence="11">DMR45628</strain>
    </source>
</reference>
<dbReference type="PANTHER" id="PTHR11157:SF28">
    <property type="entry name" value="ELONGATION OF VERY LONG CHAIN FATTY ACIDS PROTEIN"/>
    <property type="match status" value="1"/>
</dbReference>
<evidence type="ECO:0000256" key="5">
    <source>
        <dbReference type="ARBA" id="ARBA00022832"/>
    </source>
</evidence>
<evidence type="ECO:0000256" key="4">
    <source>
        <dbReference type="ARBA" id="ARBA00022692"/>
    </source>
</evidence>
<keyword evidence="7 10" id="KW-0443">Lipid metabolism</keyword>
<evidence type="ECO:0000256" key="1">
    <source>
        <dbReference type="ARBA" id="ARBA00004141"/>
    </source>
</evidence>
<keyword evidence="12" id="KW-1185">Reference proteome</keyword>
<dbReference type="GO" id="GO:0009922">
    <property type="term" value="F:fatty acid elongase activity"/>
    <property type="evidence" value="ECO:0007669"/>
    <property type="project" value="UniProtKB-EC"/>
</dbReference>
<dbReference type="Proteomes" id="UP001458880">
    <property type="component" value="Unassembled WGS sequence"/>
</dbReference>
<dbReference type="EC" id="2.3.1.199" evidence="10"/>
<comment type="similarity">
    <text evidence="10">Belongs to the ELO family.</text>
</comment>
<keyword evidence="4 10" id="KW-0812">Transmembrane</keyword>
<feature type="transmembrane region" description="Helical" evidence="10">
    <location>
        <begin position="74"/>
        <end position="98"/>
    </location>
</feature>
<sequence length="146" mass="17259">MDLFYNITNRIIQPVVDSYNYVTYVKGDPRTDSFFMVRSPAPLLILLWTYVYFSVKAGPRYMKHKEPFKLKYVLILYNFVQVLYSIFLFHEGLAGGWLHDYNFSCQPVDYSMNPTAIRVSYLNVYSNSKLHLVICKNYIHLFELAL</sequence>
<dbReference type="PANTHER" id="PTHR11157">
    <property type="entry name" value="FATTY ACID ACYL TRANSFERASE-RELATED"/>
    <property type="match status" value="1"/>
</dbReference>
<keyword evidence="8 10" id="KW-0472">Membrane</keyword>
<evidence type="ECO:0000313" key="11">
    <source>
        <dbReference type="EMBL" id="KAK9731279.1"/>
    </source>
</evidence>
<dbReference type="GO" id="GO:0005789">
    <property type="term" value="C:endoplasmic reticulum membrane"/>
    <property type="evidence" value="ECO:0007669"/>
    <property type="project" value="TreeGrafter"/>
</dbReference>
<name>A0AAW1LCC0_POPJA</name>
<dbReference type="InterPro" id="IPR002076">
    <property type="entry name" value="ELO_fam"/>
</dbReference>
<evidence type="ECO:0000256" key="2">
    <source>
        <dbReference type="ARBA" id="ARBA00022516"/>
    </source>
</evidence>
<dbReference type="AlphaFoldDB" id="A0AAW1LCC0"/>
<evidence type="ECO:0000313" key="12">
    <source>
        <dbReference type="Proteomes" id="UP001458880"/>
    </source>
</evidence>
<proteinExistence type="inferred from homology"/>
<evidence type="ECO:0000256" key="7">
    <source>
        <dbReference type="ARBA" id="ARBA00023098"/>
    </source>
</evidence>
<dbReference type="GO" id="GO:0034626">
    <property type="term" value="P:fatty acid elongation, polyunsaturated fatty acid"/>
    <property type="evidence" value="ECO:0007669"/>
    <property type="project" value="TreeGrafter"/>
</dbReference>
<organism evidence="11 12">
    <name type="scientific">Popillia japonica</name>
    <name type="common">Japanese beetle</name>
    <dbReference type="NCBI Taxonomy" id="7064"/>
    <lineage>
        <taxon>Eukaryota</taxon>
        <taxon>Metazoa</taxon>
        <taxon>Ecdysozoa</taxon>
        <taxon>Arthropoda</taxon>
        <taxon>Hexapoda</taxon>
        <taxon>Insecta</taxon>
        <taxon>Pterygota</taxon>
        <taxon>Neoptera</taxon>
        <taxon>Endopterygota</taxon>
        <taxon>Coleoptera</taxon>
        <taxon>Polyphaga</taxon>
        <taxon>Scarabaeiformia</taxon>
        <taxon>Scarabaeidae</taxon>
        <taxon>Rutelinae</taxon>
        <taxon>Popillia</taxon>
    </lineage>
</organism>
<comment type="caution">
    <text evidence="11">The sequence shown here is derived from an EMBL/GenBank/DDBJ whole genome shotgun (WGS) entry which is preliminary data.</text>
</comment>
<feature type="transmembrane region" description="Helical" evidence="10">
    <location>
        <begin position="34"/>
        <end position="53"/>
    </location>
</feature>
<dbReference type="GO" id="GO:0030148">
    <property type="term" value="P:sphingolipid biosynthetic process"/>
    <property type="evidence" value="ECO:0007669"/>
    <property type="project" value="TreeGrafter"/>
</dbReference>
<dbReference type="EMBL" id="JASPKY010000135">
    <property type="protein sequence ID" value="KAK9731279.1"/>
    <property type="molecule type" value="Genomic_DNA"/>
</dbReference>
<evidence type="ECO:0000256" key="6">
    <source>
        <dbReference type="ARBA" id="ARBA00022989"/>
    </source>
</evidence>
<keyword evidence="9 10" id="KW-0275">Fatty acid biosynthesis</keyword>
<dbReference type="Pfam" id="PF01151">
    <property type="entry name" value="ELO"/>
    <property type="match status" value="1"/>
</dbReference>
<keyword evidence="5 10" id="KW-0276">Fatty acid metabolism</keyword>
<keyword evidence="3 10" id="KW-0808">Transferase</keyword>
<comment type="subcellular location">
    <subcellularLocation>
        <location evidence="1">Membrane</location>
        <topology evidence="1">Multi-pass membrane protein</topology>
    </subcellularLocation>
</comment>
<evidence type="ECO:0000256" key="10">
    <source>
        <dbReference type="RuleBase" id="RU361115"/>
    </source>
</evidence>
<evidence type="ECO:0000256" key="8">
    <source>
        <dbReference type="ARBA" id="ARBA00023136"/>
    </source>
</evidence>
<keyword evidence="2 10" id="KW-0444">Lipid biosynthesis</keyword>
<evidence type="ECO:0000256" key="9">
    <source>
        <dbReference type="ARBA" id="ARBA00023160"/>
    </source>
</evidence>
<dbReference type="GO" id="GO:0042761">
    <property type="term" value="P:very long-chain fatty acid biosynthetic process"/>
    <property type="evidence" value="ECO:0007669"/>
    <property type="project" value="TreeGrafter"/>
</dbReference>
<accession>A0AAW1LCC0</accession>
<comment type="catalytic activity">
    <reaction evidence="10">
        <text>a very-long-chain acyl-CoA + malonyl-CoA + H(+) = a very-long-chain 3-oxoacyl-CoA + CO2 + CoA</text>
        <dbReference type="Rhea" id="RHEA:32727"/>
        <dbReference type="ChEBI" id="CHEBI:15378"/>
        <dbReference type="ChEBI" id="CHEBI:16526"/>
        <dbReference type="ChEBI" id="CHEBI:57287"/>
        <dbReference type="ChEBI" id="CHEBI:57384"/>
        <dbReference type="ChEBI" id="CHEBI:90725"/>
        <dbReference type="ChEBI" id="CHEBI:90736"/>
        <dbReference type="EC" id="2.3.1.199"/>
    </reaction>
</comment>
<gene>
    <name evidence="11" type="ORF">QE152_g13790</name>
</gene>